<feature type="compositionally biased region" description="Polar residues" evidence="1">
    <location>
        <begin position="330"/>
        <end position="341"/>
    </location>
</feature>
<gene>
    <name evidence="3" type="ORF">V6N12_027490</name>
</gene>
<keyword evidence="4" id="KW-1185">Reference proteome</keyword>
<accession>A0ABR2DY82</accession>
<evidence type="ECO:0000313" key="3">
    <source>
        <dbReference type="EMBL" id="KAK8546720.1"/>
    </source>
</evidence>
<comment type="caution">
    <text evidence="3">The sequence shown here is derived from an EMBL/GenBank/DDBJ whole genome shotgun (WGS) entry which is preliminary data.</text>
</comment>
<dbReference type="EMBL" id="JBBPBM010000023">
    <property type="protein sequence ID" value="KAK8546720.1"/>
    <property type="molecule type" value="Genomic_DNA"/>
</dbReference>
<name>A0ABR2DY82_9ROSI</name>
<feature type="compositionally biased region" description="Polar residues" evidence="1">
    <location>
        <begin position="296"/>
        <end position="306"/>
    </location>
</feature>
<feature type="region of interest" description="Disordered" evidence="1">
    <location>
        <begin position="1"/>
        <end position="57"/>
    </location>
</feature>
<evidence type="ECO:0000256" key="1">
    <source>
        <dbReference type="SAM" id="MobiDB-lite"/>
    </source>
</evidence>
<dbReference type="PANTHER" id="PTHR31286:SF173">
    <property type="entry name" value="DUF4283 DOMAIN-CONTAINING PROTEIN"/>
    <property type="match status" value="1"/>
</dbReference>
<dbReference type="Proteomes" id="UP001472677">
    <property type="component" value="Unassembled WGS sequence"/>
</dbReference>
<evidence type="ECO:0000259" key="2">
    <source>
        <dbReference type="Pfam" id="PF14111"/>
    </source>
</evidence>
<feature type="region of interest" description="Disordered" evidence="1">
    <location>
        <begin position="276"/>
        <end position="341"/>
    </location>
</feature>
<sequence>MNPAAYPADFPIGPGEQRNHNKKRRQDEDPPDSGGLPPSETTASPAQPPSYKDTLLGDRQHEIPTDDVFLDEEDIDLNEGDVIRGMDNDVITIDFSERVHNLAVKSLDQTVVIKIIGRRIGYVTLRNKLHEVWKPNQAFKLMDIENDYFLVTFRSRVDYLHVLADGPWTVFGHYVSVEPWSEDFSTAQPYPSNIVAWIRLPGLPVTLYKRSLITELGPEMPPASTSKPSTAMFGSWMVVERRQHRPQQKASVGKNHSPGVVISESRFAPIIDDNANVAGTNDLPPSAPAASPLGFAQTSNMKQTTFSKRRSLPKTIASKSNSRALKATDKTSSTAQHSATFNVRKPLQLNLADLPILHRTGHKAGSSNHPPASKGITCLDQNRHSSVSLPENSDPNIPLHVPSKLASNSIVAPPKKPPDPNDIVSPTVHAQESTSVDAHNADISLDARDMINNVSDAAMLE</sequence>
<protein>
    <recommendedName>
        <fullName evidence="2">DUF4283 domain-containing protein</fullName>
    </recommendedName>
</protein>
<feature type="domain" description="DUF4283" evidence="2">
    <location>
        <begin position="106"/>
        <end position="187"/>
    </location>
</feature>
<feature type="compositionally biased region" description="Polar residues" evidence="1">
    <location>
        <begin position="428"/>
        <end position="437"/>
    </location>
</feature>
<organism evidence="3 4">
    <name type="scientific">Hibiscus sabdariffa</name>
    <name type="common">roselle</name>
    <dbReference type="NCBI Taxonomy" id="183260"/>
    <lineage>
        <taxon>Eukaryota</taxon>
        <taxon>Viridiplantae</taxon>
        <taxon>Streptophyta</taxon>
        <taxon>Embryophyta</taxon>
        <taxon>Tracheophyta</taxon>
        <taxon>Spermatophyta</taxon>
        <taxon>Magnoliopsida</taxon>
        <taxon>eudicotyledons</taxon>
        <taxon>Gunneridae</taxon>
        <taxon>Pentapetalae</taxon>
        <taxon>rosids</taxon>
        <taxon>malvids</taxon>
        <taxon>Malvales</taxon>
        <taxon>Malvaceae</taxon>
        <taxon>Malvoideae</taxon>
        <taxon>Hibiscus</taxon>
    </lineage>
</organism>
<reference evidence="3 4" key="1">
    <citation type="journal article" date="2024" name="G3 (Bethesda)">
        <title>Genome assembly of Hibiscus sabdariffa L. provides insights into metabolisms of medicinal natural products.</title>
        <authorList>
            <person name="Kim T."/>
        </authorList>
    </citation>
    <scope>NUCLEOTIDE SEQUENCE [LARGE SCALE GENOMIC DNA]</scope>
    <source>
        <strain evidence="3">TK-2024</strain>
        <tissue evidence="3">Old leaves</tissue>
    </source>
</reference>
<dbReference type="InterPro" id="IPR040256">
    <property type="entry name" value="At4g02000-like"/>
</dbReference>
<feature type="region of interest" description="Disordered" evidence="1">
    <location>
        <begin position="410"/>
        <end position="441"/>
    </location>
</feature>
<dbReference type="Pfam" id="PF14111">
    <property type="entry name" value="DUF4283"/>
    <property type="match status" value="1"/>
</dbReference>
<proteinExistence type="predicted"/>
<dbReference type="InterPro" id="IPR025558">
    <property type="entry name" value="DUF4283"/>
</dbReference>
<evidence type="ECO:0000313" key="4">
    <source>
        <dbReference type="Proteomes" id="UP001472677"/>
    </source>
</evidence>
<dbReference type="PANTHER" id="PTHR31286">
    <property type="entry name" value="GLYCINE-RICH CELL WALL STRUCTURAL PROTEIN 1.8-LIKE"/>
    <property type="match status" value="1"/>
</dbReference>